<dbReference type="InterPro" id="IPR027417">
    <property type="entry name" value="P-loop_NTPase"/>
</dbReference>
<organism evidence="5 6">
    <name type="scientific">[Clostridium] fimetarium</name>
    <dbReference type="NCBI Taxonomy" id="99656"/>
    <lineage>
        <taxon>Bacteria</taxon>
        <taxon>Bacillati</taxon>
        <taxon>Bacillota</taxon>
        <taxon>Clostridia</taxon>
        <taxon>Lachnospirales</taxon>
        <taxon>Lachnospiraceae</taxon>
    </lineage>
</organism>
<keyword evidence="1" id="KW-0813">Transport</keyword>
<dbReference type="PANTHER" id="PTHR42939:SF3">
    <property type="entry name" value="ABC TRANSPORTER ATP-BINDING COMPONENT"/>
    <property type="match status" value="1"/>
</dbReference>
<dbReference type="EMBL" id="FOJI01000004">
    <property type="protein sequence ID" value="SEW10369.1"/>
    <property type="molecule type" value="Genomic_DNA"/>
</dbReference>
<dbReference type="Proteomes" id="UP000199701">
    <property type="component" value="Unassembled WGS sequence"/>
</dbReference>
<evidence type="ECO:0000313" key="6">
    <source>
        <dbReference type="Proteomes" id="UP000199701"/>
    </source>
</evidence>
<dbReference type="AlphaFoldDB" id="A0A1I0P7P2"/>
<sequence>MFALELKNVNYKVKGFALKEINFTIPKGMITGLVGRNGAGKTTLIHIIGNNLERESGTILYDGIRFWEDEAGIKRKLGIVYDTTNFNEQFTAKKFKKKFAPLIDGFDIDYFDKYMEKFELPYNINFVKYSPGMKRKFMLILTLSRKPEILIMDEPTSGVDPADRYEMLDMLQEFVEDEKHSVVFSTHITSDLDKIADYLIFIDSGRIVIEGEKEELLEKYRMIDIPNNLILEGVEKRMIGAKKNSFGITGITSDVKLWNTEGVIIRRLVVEDLAIHIREIHEKGVL</sequence>
<evidence type="ECO:0000256" key="2">
    <source>
        <dbReference type="ARBA" id="ARBA00022741"/>
    </source>
</evidence>
<name>A0A1I0P7P2_9FIRM</name>
<accession>A0A1I0P7P2</accession>
<keyword evidence="3 5" id="KW-0067">ATP-binding</keyword>
<evidence type="ECO:0000259" key="4">
    <source>
        <dbReference type="PROSITE" id="PS50893"/>
    </source>
</evidence>
<dbReference type="PROSITE" id="PS00211">
    <property type="entry name" value="ABC_TRANSPORTER_1"/>
    <property type="match status" value="1"/>
</dbReference>
<dbReference type="PANTHER" id="PTHR42939">
    <property type="entry name" value="ABC TRANSPORTER ATP-BINDING PROTEIN ALBC-RELATED"/>
    <property type="match status" value="1"/>
</dbReference>
<gene>
    <name evidence="5" type="ORF">SAMN05421659_104233</name>
</gene>
<dbReference type="CDD" id="cd03230">
    <property type="entry name" value="ABC_DR_subfamily_A"/>
    <property type="match status" value="1"/>
</dbReference>
<dbReference type="InterPro" id="IPR003593">
    <property type="entry name" value="AAA+_ATPase"/>
</dbReference>
<evidence type="ECO:0000313" key="5">
    <source>
        <dbReference type="EMBL" id="SEW10369.1"/>
    </source>
</evidence>
<dbReference type="STRING" id="99656.SAMN05421659_104233"/>
<protein>
    <submittedName>
        <fullName evidence="5">ABC-2 type transport system ATP-binding protein</fullName>
    </submittedName>
</protein>
<evidence type="ECO:0000256" key="3">
    <source>
        <dbReference type="ARBA" id="ARBA00022840"/>
    </source>
</evidence>
<keyword evidence="6" id="KW-1185">Reference proteome</keyword>
<dbReference type="SUPFAM" id="SSF52540">
    <property type="entry name" value="P-loop containing nucleoside triphosphate hydrolases"/>
    <property type="match status" value="1"/>
</dbReference>
<dbReference type="GO" id="GO:0016887">
    <property type="term" value="F:ATP hydrolysis activity"/>
    <property type="evidence" value="ECO:0007669"/>
    <property type="project" value="InterPro"/>
</dbReference>
<dbReference type="Gene3D" id="3.40.50.300">
    <property type="entry name" value="P-loop containing nucleotide triphosphate hydrolases"/>
    <property type="match status" value="1"/>
</dbReference>
<proteinExistence type="predicted"/>
<dbReference type="SMART" id="SM00382">
    <property type="entry name" value="AAA"/>
    <property type="match status" value="1"/>
</dbReference>
<dbReference type="InterPro" id="IPR017871">
    <property type="entry name" value="ABC_transporter-like_CS"/>
</dbReference>
<dbReference type="RefSeq" id="WP_170841331.1">
    <property type="nucleotide sequence ID" value="NZ_FOJI01000004.1"/>
</dbReference>
<evidence type="ECO:0000256" key="1">
    <source>
        <dbReference type="ARBA" id="ARBA00022448"/>
    </source>
</evidence>
<dbReference type="InterPro" id="IPR051782">
    <property type="entry name" value="ABC_Transporter_VariousFunc"/>
</dbReference>
<keyword evidence="2" id="KW-0547">Nucleotide-binding</keyword>
<dbReference type="InterPro" id="IPR003439">
    <property type="entry name" value="ABC_transporter-like_ATP-bd"/>
</dbReference>
<feature type="domain" description="ABC transporter" evidence="4">
    <location>
        <begin position="1"/>
        <end position="229"/>
    </location>
</feature>
<dbReference type="GO" id="GO:0005524">
    <property type="term" value="F:ATP binding"/>
    <property type="evidence" value="ECO:0007669"/>
    <property type="project" value="UniProtKB-KW"/>
</dbReference>
<reference evidence="5 6" key="1">
    <citation type="submission" date="2016-10" db="EMBL/GenBank/DDBJ databases">
        <authorList>
            <person name="de Groot N.N."/>
        </authorList>
    </citation>
    <scope>NUCLEOTIDE SEQUENCE [LARGE SCALE GENOMIC DNA]</scope>
    <source>
        <strain evidence="5 6">DSM 9179</strain>
    </source>
</reference>
<dbReference type="Pfam" id="PF00005">
    <property type="entry name" value="ABC_tran"/>
    <property type="match status" value="1"/>
</dbReference>
<dbReference type="PROSITE" id="PS50893">
    <property type="entry name" value="ABC_TRANSPORTER_2"/>
    <property type="match status" value="1"/>
</dbReference>